<proteinExistence type="predicted"/>
<name>A0A505DD65_9ACTN</name>
<evidence type="ECO:0000313" key="2">
    <source>
        <dbReference type="Proteomes" id="UP000317378"/>
    </source>
</evidence>
<dbReference type="Proteomes" id="UP000317378">
    <property type="component" value="Unassembled WGS sequence"/>
</dbReference>
<evidence type="ECO:0000313" key="1">
    <source>
        <dbReference type="EMBL" id="TPQ20640.1"/>
    </source>
</evidence>
<dbReference type="Gene3D" id="1.10.287.130">
    <property type="match status" value="1"/>
</dbReference>
<reference evidence="1 2" key="1">
    <citation type="submission" date="2019-06" db="EMBL/GenBank/DDBJ databases">
        <title>Streptomyces sporangiiformans sp. nov., a novel actinomycete isolated from soil in Mount Song.</title>
        <authorList>
            <person name="Han L."/>
        </authorList>
    </citation>
    <scope>NUCLEOTIDE SEQUENCE [LARGE SCALE GENOMIC DNA]</scope>
    <source>
        <strain evidence="1 2">NEAU-SSA 1</strain>
    </source>
</reference>
<sequence length="143" mass="15359">MDAELVALAAGGASALVGAMVTDAWAQAKEQIVELWRRHRPVQAEAVEGELDVSQGELSARSAADELLRARIEGRWQGRLERLLEESSEAAADLRQATDLMVRLASESGSRPVVQNVRAGRDAYTAARDLNVNVKRHDAGGGS</sequence>
<keyword evidence="2" id="KW-1185">Reference proteome</keyword>
<dbReference type="OrthoDB" id="3383530at2"/>
<gene>
    <name evidence="1" type="ORF">FGD71_019640</name>
</gene>
<dbReference type="RefSeq" id="WP_119101771.1">
    <property type="nucleotide sequence ID" value="NZ_QXMJ01000133.1"/>
</dbReference>
<comment type="caution">
    <text evidence="1">The sequence shown here is derived from an EMBL/GenBank/DDBJ whole genome shotgun (WGS) entry which is preliminary data.</text>
</comment>
<organism evidence="1 2">
    <name type="scientific">Streptomyces sporangiiformans</name>
    <dbReference type="NCBI Taxonomy" id="2315329"/>
    <lineage>
        <taxon>Bacteria</taxon>
        <taxon>Bacillati</taxon>
        <taxon>Actinomycetota</taxon>
        <taxon>Actinomycetes</taxon>
        <taxon>Kitasatosporales</taxon>
        <taxon>Streptomycetaceae</taxon>
        <taxon>Streptomyces</taxon>
    </lineage>
</organism>
<protein>
    <submittedName>
        <fullName evidence="1">Uncharacterized protein</fullName>
    </submittedName>
</protein>
<accession>A0A505DD65</accession>
<dbReference type="EMBL" id="VCHX02000133">
    <property type="protein sequence ID" value="TPQ20640.1"/>
    <property type="molecule type" value="Genomic_DNA"/>
</dbReference>
<dbReference type="AlphaFoldDB" id="A0A505DD65"/>